<gene>
    <name evidence="2" type="ordered locus">AZOLI_2154</name>
</gene>
<dbReference type="EMBL" id="FQ311868">
    <property type="protein sequence ID" value="CBS87381.1"/>
    <property type="molecule type" value="Genomic_DNA"/>
</dbReference>
<name>G7Z8T3_AZOL4</name>
<keyword evidence="3" id="KW-1185">Reference proteome</keyword>
<evidence type="ECO:0000256" key="1">
    <source>
        <dbReference type="SAM" id="Coils"/>
    </source>
</evidence>
<evidence type="ECO:0000313" key="3">
    <source>
        <dbReference type="Proteomes" id="UP000005667"/>
    </source>
</evidence>
<protein>
    <recommendedName>
        <fullName evidence="4">t-SNARE coiled-coil homology domain-containing protein</fullName>
    </recommendedName>
</protein>
<keyword evidence="1" id="KW-0175">Coiled coil</keyword>
<evidence type="ECO:0008006" key="4">
    <source>
        <dbReference type="Google" id="ProtNLM"/>
    </source>
</evidence>
<dbReference type="AlphaFoldDB" id="G7Z8T3"/>
<dbReference type="RefSeq" id="WP_014248370.1">
    <property type="nucleotide sequence ID" value="NC_016622.1"/>
</dbReference>
<dbReference type="HOGENOM" id="CLU_2191581_0_0_5"/>
<dbReference type="SUPFAM" id="SSF57997">
    <property type="entry name" value="Tropomyosin"/>
    <property type="match status" value="1"/>
</dbReference>
<evidence type="ECO:0000313" key="2">
    <source>
        <dbReference type="EMBL" id="CBS87381.1"/>
    </source>
</evidence>
<sequence length="108" mass="12492">MSNNAEILNAILDLKTHIDGRFERVEQRLDRLEQRADGVDQRLDRMDQRLDGMNHRLDDMNHRLKDLQVTTHNQGERISRMEGRLDEQSRILAALIPTRVAAVPPAAE</sequence>
<dbReference type="KEGG" id="ali:AZOLI_2154"/>
<dbReference type="Gene3D" id="1.20.5.340">
    <property type="match status" value="1"/>
</dbReference>
<dbReference type="STRING" id="862719.AZOLI_2154"/>
<dbReference type="Proteomes" id="UP000005667">
    <property type="component" value="Chromosome"/>
</dbReference>
<dbReference type="OrthoDB" id="7306382at2"/>
<accession>G7Z8T3</accession>
<proteinExistence type="predicted"/>
<reference evidence="3" key="1">
    <citation type="journal article" date="2011" name="PLoS Genet.">
        <title>Azospirillum genomes reveal transition of bacteria from aquatic to terrestrial environments.</title>
        <authorList>
            <person name="Wisniewski-Dye F."/>
            <person name="Borziak K."/>
            <person name="Khalsa-Moyers G."/>
            <person name="Alexandre G."/>
            <person name="Sukharnikov L.O."/>
            <person name="Wuichet K."/>
            <person name="Hurst G.B."/>
            <person name="McDonald W.H."/>
            <person name="Robertson J.S."/>
            <person name="Barbe V."/>
            <person name="Calteau A."/>
            <person name="Rouy Z."/>
            <person name="Mangenot S."/>
            <person name="Prigent-Combaret C."/>
            <person name="Normand P."/>
            <person name="Boyer M."/>
            <person name="Siguier P."/>
            <person name="Dessaux Y."/>
            <person name="Elmerich C."/>
            <person name="Condemine G."/>
            <person name="Krishnen G."/>
            <person name="Kennedy I."/>
            <person name="Paterson A.H."/>
            <person name="Gonzalez V."/>
            <person name="Mavingui P."/>
            <person name="Zhulin I.B."/>
        </authorList>
    </citation>
    <scope>NUCLEOTIDE SEQUENCE [LARGE SCALE GENOMIC DNA]</scope>
    <source>
        <strain evidence="3">4B</strain>
    </source>
</reference>
<organism evidence="2 3">
    <name type="scientific">Azospirillum lipoferum (strain 4B)</name>
    <dbReference type="NCBI Taxonomy" id="862719"/>
    <lineage>
        <taxon>Bacteria</taxon>
        <taxon>Pseudomonadati</taxon>
        <taxon>Pseudomonadota</taxon>
        <taxon>Alphaproteobacteria</taxon>
        <taxon>Rhodospirillales</taxon>
        <taxon>Azospirillaceae</taxon>
        <taxon>Azospirillum</taxon>
    </lineage>
</organism>
<feature type="coiled-coil region" evidence="1">
    <location>
        <begin position="15"/>
        <end position="70"/>
    </location>
</feature>